<proteinExistence type="predicted"/>
<protein>
    <submittedName>
        <fullName evidence="1">24336_t:CDS:1</fullName>
    </submittedName>
</protein>
<comment type="caution">
    <text evidence="1">The sequence shown here is derived from an EMBL/GenBank/DDBJ whole genome shotgun (WGS) entry which is preliminary data.</text>
</comment>
<sequence>MWLWRSIKCWKTKKGQSKSTNRLDDILQLTESGRHRVQQIHAGNEGDIHVWRWVWFCSGEGNCQRTCDRIEVMLSEVETEFSMHMTIKGNHVPQNIIKEATALSRINLTDKRTTKEIKMKLLASHNGASQYELEHLYNNQNSIYNNIKLRQLIERDNLCARKTVGPWSIIHELVTSVLREKGA</sequence>
<accession>A0ACA9RJT4</accession>
<evidence type="ECO:0000313" key="2">
    <source>
        <dbReference type="Proteomes" id="UP000789920"/>
    </source>
</evidence>
<dbReference type="EMBL" id="CAJVQC010057277">
    <property type="protein sequence ID" value="CAG8797418.1"/>
    <property type="molecule type" value="Genomic_DNA"/>
</dbReference>
<reference evidence="1" key="1">
    <citation type="submission" date="2021-06" db="EMBL/GenBank/DDBJ databases">
        <authorList>
            <person name="Kallberg Y."/>
            <person name="Tangrot J."/>
            <person name="Rosling A."/>
        </authorList>
    </citation>
    <scope>NUCLEOTIDE SEQUENCE</scope>
    <source>
        <strain evidence="1">MA461A</strain>
    </source>
</reference>
<gene>
    <name evidence="1" type="ORF">RPERSI_LOCUS20343</name>
</gene>
<evidence type="ECO:0000313" key="1">
    <source>
        <dbReference type="EMBL" id="CAG8797418.1"/>
    </source>
</evidence>
<feature type="non-terminal residue" evidence="1">
    <location>
        <position position="183"/>
    </location>
</feature>
<organism evidence="1 2">
    <name type="scientific">Racocetra persica</name>
    <dbReference type="NCBI Taxonomy" id="160502"/>
    <lineage>
        <taxon>Eukaryota</taxon>
        <taxon>Fungi</taxon>
        <taxon>Fungi incertae sedis</taxon>
        <taxon>Mucoromycota</taxon>
        <taxon>Glomeromycotina</taxon>
        <taxon>Glomeromycetes</taxon>
        <taxon>Diversisporales</taxon>
        <taxon>Gigasporaceae</taxon>
        <taxon>Racocetra</taxon>
    </lineage>
</organism>
<keyword evidence="2" id="KW-1185">Reference proteome</keyword>
<dbReference type="Proteomes" id="UP000789920">
    <property type="component" value="Unassembled WGS sequence"/>
</dbReference>
<name>A0ACA9RJT4_9GLOM</name>